<sequence length="616" mass="69869">LGTKPIGTSGVASPTLAHKKRIVSEANRFFLPQLTMDTFRKLEQENVKVFRNAKETGRKLGVGSFGSVVELIIKGAGKFAGKRIHEALIIDGDSSILVKECKLMSELIHPNVTKFCGVCKLSSSTAPVLVMELMDRSLEDIIENDKEYFPYTVATSVFIDVANGLAYLHRRTPRVLHRDLTARNVLLDKSMTAKITDFGNSRFVDATKVVKTMTQTPGTLAYMPPEASNPHPKYSDRLDIFSFGHLALYALIREFPKDILSSTYTAEEGHLAARSEVERRSEYMEKLNKALPKPDHHLYQLVVQCLHNDPVRRPASTELLHWLQAVQEVELDDFGTDAELGVREEERVSNSLKEMQLDIDRRQVETIYYEDPAVNRKTGLIEKRSGGRRREWKAYSFTLNFTKGIFQYTRPGPFGKTPQIRLDEITQIKQLKSGGDRFPFDVYFDGRNSPWELNVYSEDERRQWMEALSTKGDGREDTQGRVQKSKTYVHLSHKEENVYDFIDPPTPPLSLYETLPPLPPLPPDVASHRLSGSEDVYECIDLSVTDLSVPPPLPPLPLIVSPYLPPPPPLKVVPPLLQPSSRCGSFPTLHLYQLLSYLLLVWLFPHLLLPHFHLQM</sequence>
<proteinExistence type="predicted"/>
<dbReference type="GO" id="GO:0097527">
    <property type="term" value="P:necroptotic signaling pathway"/>
    <property type="evidence" value="ECO:0007669"/>
    <property type="project" value="TreeGrafter"/>
</dbReference>
<dbReference type="Pfam" id="PF00169">
    <property type="entry name" value="PH"/>
    <property type="match status" value="1"/>
</dbReference>
<dbReference type="SUPFAM" id="SSF50729">
    <property type="entry name" value="PH domain-like"/>
    <property type="match status" value="1"/>
</dbReference>
<keyword evidence="6" id="KW-0418">Kinase</keyword>
<evidence type="ECO:0000256" key="3">
    <source>
        <dbReference type="PROSITE-ProRule" id="PRU10141"/>
    </source>
</evidence>
<name>A0AA35T1V6_GEOBA</name>
<keyword evidence="6" id="KW-0808">Transferase</keyword>
<gene>
    <name evidence="6" type="ORF">GBAR_LOCUS22135</name>
</gene>
<keyword evidence="2 3" id="KW-0067">ATP-binding</keyword>
<dbReference type="GO" id="GO:0005524">
    <property type="term" value="F:ATP binding"/>
    <property type="evidence" value="ECO:0007669"/>
    <property type="project" value="UniProtKB-UniRule"/>
</dbReference>
<dbReference type="AlphaFoldDB" id="A0AA35T1V6"/>
<evidence type="ECO:0000259" key="4">
    <source>
        <dbReference type="PROSITE" id="PS50003"/>
    </source>
</evidence>
<dbReference type="Gene3D" id="1.10.510.10">
    <property type="entry name" value="Transferase(Phosphotransferase) domain 1"/>
    <property type="match status" value="1"/>
</dbReference>
<dbReference type="InterPro" id="IPR000719">
    <property type="entry name" value="Prot_kinase_dom"/>
</dbReference>
<dbReference type="Proteomes" id="UP001174909">
    <property type="component" value="Unassembled WGS sequence"/>
</dbReference>
<dbReference type="PANTHER" id="PTHR44329:SF298">
    <property type="entry name" value="MIXED LINEAGE KINASE DOMAIN-LIKE PROTEIN"/>
    <property type="match status" value="1"/>
</dbReference>
<keyword evidence="1 3" id="KW-0547">Nucleotide-binding</keyword>
<dbReference type="InterPro" id="IPR008266">
    <property type="entry name" value="Tyr_kinase_AS"/>
</dbReference>
<evidence type="ECO:0000256" key="1">
    <source>
        <dbReference type="ARBA" id="ARBA00022741"/>
    </source>
</evidence>
<evidence type="ECO:0000313" key="6">
    <source>
        <dbReference type="EMBL" id="CAI8039719.1"/>
    </source>
</evidence>
<dbReference type="CDD" id="cd00821">
    <property type="entry name" value="PH"/>
    <property type="match status" value="1"/>
</dbReference>
<dbReference type="PROSITE" id="PS00109">
    <property type="entry name" value="PROTEIN_KINASE_TYR"/>
    <property type="match status" value="1"/>
</dbReference>
<feature type="binding site" evidence="3">
    <location>
        <position position="82"/>
    </location>
    <ligand>
        <name>ATP</name>
        <dbReference type="ChEBI" id="CHEBI:30616"/>
    </ligand>
</feature>
<accession>A0AA35T1V6</accession>
<organism evidence="6 7">
    <name type="scientific">Geodia barretti</name>
    <name type="common">Barrett's horny sponge</name>
    <dbReference type="NCBI Taxonomy" id="519541"/>
    <lineage>
        <taxon>Eukaryota</taxon>
        <taxon>Metazoa</taxon>
        <taxon>Porifera</taxon>
        <taxon>Demospongiae</taxon>
        <taxon>Heteroscleromorpha</taxon>
        <taxon>Tetractinellida</taxon>
        <taxon>Astrophorina</taxon>
        <taxon>Geodiidae</taxon>
        <taxon>Geodia</taxon>
    </lineage>
</organism>
<evidence type="ECO:0000256" key="2">
    <source>
        <dbReference type="ARBA" id="ARBA00022840"/>
    </source>
</evidence>
<dbReference type="PROSITE" id="PS00107">
    <property type="entry name" value="PROTEIN_KINASE_ATP"/>
    <property type="match status" value="1"/>
</dbReference>
<feature type="domain" description="PH" evidence="4">
    <location>
        <begin position="374"/>
        <end position="473"/>
    </location>
</feature>
<dbReference type="Gene3D" id="2.30.29.30">
    <property type="entry name" value="Pleckstrin-homology domain (PH domain)/Phosphotyrosine-binding domain (PTB)"/>
    <property type="match status" value="1"/>
</dbReference>
<reference evidence="6" key="1">
    <citation type="submission" date="2023-03" db="EMBL/GenBank/DDBJ databases">
        <authorList>
            <person name="Steffen K."/>
            <person name="Cardenas P."/>
        </authorList>
    </citation>
    <scope>NUCLEOTIDE SEQUENCE</scope>
</reference>
<dbReference type="InterPro" id="IPR001849">
    <property type="entry name" value="PH_domain"/>
</dbReference>
<feature type="non-terminal residue" evidence="6">
    <location>
        <position position="616"/>
    </location>
</feature>
<dbReference type="InterPro" id="IPR051681">
    <property type="entry name" value="Ser/Thr_Kinases-Pseudokinases"/>
</dbReference>
<dbReference type="Pfam" id="PF00069">
    <property type="entry name" value="Pkinase"/>
    <property type="match status" value="1"/>
</dbReference>
<dbReference type="EMBL" id="CASHTH010003060">
    <property type="protein sequence ID" value="CAI8039719.1"/>
    <property type="molecule type" value="Genomic_DNA"/>
</dbReference>
<dbReference type="InterPro" id="IPR017441">
    <property type="entry name" value="Protein_kinase_ATP_BS"/>
</dbReference>
<dbReference type="PROSITE" id="PS50003">
    <property type="entry name" value="PH_DOMAIN"/>
    <property type="match status" value="1"/>
</dbReference>
<protein>
    <submittedName>
        <fullName evidence="6">G-type lectin S-receptor-like serine/threonine-protein kinase At1g61390</fullName>
    </submittedName>
</protein>
<dbReference type="InterPro" id="IPR011993">
    <property type="entry name" value="PH-like_dom_sf"/>
</dbReference>
<dbReference type="GO" id="GO:0004672">
    <property type="term" value="F:protein kinase activity"/>
    <property type="evidence" value="ECO:0007669"/>
    <property type="project" value="InterPro"/>
</dbReference>
<evidence type="ECO:0000313" key="7">
    <source>
        <dbReference type="Proteomes" id="UP001174909"/>
    </source>
</evidence>
<dbReference type="SUPFAM" id="SSF56112">
    <property type="entry name" value="Protein kinase-like (PK-like)"/>
    <property type="match status" value="1"/>
</dbReference>
<comment type="caution">
    <text evidence="6">The sequence shown here is derived from an EMBL/GenBank/DDBJ whole genome shotgun (WGS) entry which is preliminary data.</text>
</comment>
<evidence type="ECO:0000259" key="5">
    <source>
        <dbReference type="PROSITE" id="PS50011"/>
    </source>
</evidence>
<dbReference type="InterPro" id="IPR011009">
    <property type="entry name" value="Kinase-like_dom_sf"/>
</dbReference>
<dbReference type="PROSITE" id="PS50011">
    <property type="entry name" value="PROTEIN_KINASE_DOM"/>
    <property type="match status" value="1"/>
</dbReference>
<feature type="domain" description="Protein kinase" evidence="5">
    <location>
        <begin position="54"/>
        <end position="326"/>
    </location>
</feature>
<dbReference type="SMART" id="SM00233">
    <property type="entry name" value="PH"/>
    <property type="match status" value="1"/>
</dbReference>
<dbReference type="PANTHER" id="PTHR44329">
    <property type="entry name" value="SERINE/THREONINE-PROTEIN KINASE TNNI3K-RELATED"/>
    <property type="match status" value="1"/>
</dbReference>
<keyword evidence="7" id="KW-1185">Reference proteome</keyword>